<protein>
    <recommendedName>
        <fullName evidence="7">Transketolase-like pyrimidine-binding domain-containing protein</fullName>
    </recommendedName>
</protein>
<evidence type="ECO:0000256" key="3">
    <source>
        <dbReference type="ARBA" id="ARBA00023052"/>
    </source>
</evidence>
<dbReference type="GO" id="GO:0016491">
    <property type="term" value="F:oxidoreductase activity"/>
    <property type="evidence" value="ECO:0007669"/>
    <property type="project" value="UniProtKB-KW"/>
</dbReference>
<dbReference type="Gene3D" id="3.40.50.970">
    <property type="match status" value="1"/>
</dbReference>
<dbReference type="PANTHER" id="PTHR43257:SF2">
    <property type="entry name" value="PYRUVATE DEHYDROGENASE E1 COMPONENT SUBUNIT BETA"/>
    <property type="match status" value="1"/>
</dbReference>
<dbReference type="EMBL" id="UINC01136324">
    <property type="protein sequence ID" value="SVD21024.1"/>
    <property type="molecule type" value="Genomic_DNA"/>
</dbReference>
<keyword evidence="2" id="KW-0560">Oxidoreductase</keyword>
<evidence type="ECO:0000256" key="2">
    <source>
        <dbReference type="ARBA" id="ARBA00023002"/>
    </source>
</evidence>
<dbReference type="Pfam" id="PF02780">
    <property type="entry name" value="Transketolase_C"/>
    <property type="match status" value="1"/>
</dbReference>
<organism evidence="6">
    <name type="scientific">marine metagenome</name>
    <dbReference type="NCBI Taxonomy" id="408172"/>
    <lineage>
        <taxon>unclassified sequences</taxon>
        <taxon>metagenomes</taxon>
        <taxon>ecological metagenomes</taxon>
    </lineage>
</organism>
<dbReference type="PANTHER" id="PTHR43257">
    <property type="entry name" value="PYRUVATE DEHYDROGENASE E1 COMPONENT BETA SUBUNIT"/>
    <property type="match status" value="1"/>
</dbReference>
<keyword evidence="3" id="KW-0786">Thiamine pyrophosphate</keyword>
<dbReference type="SUPFAM" id="SSF52922">
    <property type="entry name" value="TK C-terminal domain-like"/>
    <property type="match status" value="1"/>
</dbReference>
<evidence type="ECO:0000259" key="4">
    <source>
        <dbReference type="Pfam" id="PF02779"/>
    </source>
</evidence>
<gene>
    <name evidence="6" type="ORF">METZ01_LOCUS373878</name>
</gene>
<dbReference type="InterPro" id="IPR009014">
    <property type="entry name" value="Transketo_C/PFOR_II"/>
</dbReference>
<name>A0A382TFY2_9ZZZZ</name>
<evidence type="ECO:0008006" key="7">
    <source>
        <dbReference type="Google" id="ProtNLM"/>
    </source>
</evidence>
<dbReference type="SUPFAM" id="SSF52518">
    <property type="entry name" value="Thiamin diphosphate-binding fold (THDP-binding)"/>
    <property type="match status" value="1"/>
</dbReference>
<sequence length="213" mass="23096">LVVRGPQGVGIRLAAQHSQSLEAWFTHIPGLVVIAPSTPYDAKGLLTAAIRDDNPVIFLEQKLLYLGQPAPVPESPYAIPIGKADIKCEGSDVTVVATSAMVPRAIGAAQQLEHEGISVEVVDPRTLKPLDEDVILNSVRKTNRLLIVHEACRKGGFGAEVAAIVVEKAFDYLDAPIARLGAPDVPIPYNDELERYVIPSQDRIVEELRELLK</sequence>
<dbReference type="FunFam" id="3.40.50.920:FF:000001">
    <property type="entry name" value="Pyruvate dehydrogenase E1 beta subunit"/>
    <property type="match status" value="1"/>
</dbReference>
<feature type="non-terminal residue" evidence="6">
    <location>
        <position position="1"/>
    </location>
</feature>
<proteinExistence type="predicted"/>
<evidence type="ECO:0000313" key="6">
    <source>
        <dbReference type="EMBL" id="SVD21024.1"/>
    </source>
</evidence>
<dbReference type="InterPro" id="IPR033248">
    <property type="entry name" value="Transketolase_C"/>
</dbReference>
<reference evidence="6" key="1">
    <citation type="submission" date="2018-05" db="EMBL/GenBank/DDBJ databases">
        <authorList>
            <person name="Lanie J.A."/>
            <person name="Ng W.-L."/>
            <person name="Kazmierczak K.M."/>
            <person name="Andrzejewski T.M."/>
            <person name="Davidsen T.M."/>
            <person name="Wayne K.J."/>
            <person name="Tettelin H."/>
            <person name="Glass J.I."/>
            <person name="Rusch D."/>
            <person name="Podicherti R."/>
            <person name="Tsui H.-C.T."/>
            <person name="Winkler M.E."/>
        </authorList>
    </citation>
    <scope>NUCLEOTIDE SEQUENCE</scope>
</reference>
<evidence type="ECO:0000259" key="5">
    <source>
        <dbReference type="Pfam" id="PF02780"/>
    </source>
</evidence>
<dbReference type="InterPro" id="IPR005475">
    <property type="entry name" value="Transketolase-like_Pyr-bd"/>
</dbReference>
<feature type="domain" description="Transketolase-like pyrimidine-binding" evidence="4">
    <location>
        <begin position="2"/>
        <end position="65"/>
    </location>
</feature>
<comment type="cofactor">
    <cofactor evidence="1">
        <name>thiamine diphosphate</name>
        <dbReference type="ChEBI" id="CHEBI:58937"/>
    </cofactor>
</comment>
<feature type="domain" description="Transketolase C-terminal" evidence="5">
    <location>
        <begin position="82"/>
        <end position="204"/>
    </location>
</feature>
<dbReference type="Pfam" id="PF02779">
    <property type="entry name" value="Transket_pyr"/>
    <property type="match status" value="1"/>
</dbReference>
<dbReference type="AlphaFoldDB" id="A0A382TFY2"/>
<dbReference type="Gene3D" id="3.40.50.920">
    <property type="match status" value="1"/>
</dbReference>
<dbReference type="InterPro" id="IPR029061">
    <property type="entry name" value="THDP-binding"/>
</dbReference>
<accession>A0A382TFY2</accession>
<evidence type="ECO:0000256" key="1">
    <source>
        <dbReference type="ARBA" id="ARBA00001964"/>
    </source>
</evidence>